<feature type="domain" description="Bacterial type II secretion system protein E" evidence="4">
    <location>
        <begin position="370"/>
        <end position="384"/>
    </location>
</feature>
<dbReference type="InterPro" id="IPR003593">
    <property type="entry name" value="AAA+_ATPase"/>
</dbReference>
<comment type="caution">
    <text evidence="5">The sequence shown here is derived from an EMBL/GenBank/DDBJ whole genome shotgun (WGS) entry which is preliminary data.</text>
</comment>
<organism evidence="5 6">
    <name type="scientific">Halopseudomonas sabulinigri</name>
    <dbReference type="NCBI Taxonomy" id="472181"/>
    <lineage>
        <taxon>Bacteria</taxon>
        <taxon>Pseudomonadati</taxon>
        <taxon>Pseudomonadota</taxon>
        <taxon>Gammaproteobacteria</taxon>
        <taxon>Pseudomonadales</taxon>
        <taxon>Pseudomonadaceae</taxon>
        <taxon>Halopseudomonas</taxon>
    </lineage>
</organism>
<proteinExistence type="inferred from homology"/>
<reference evidence="5 6" key="1">
    <citation type="submission" date="2024-04" db="EMBL/GenBank/DDBJ databases">
        <title>Draft genome sequence of Halopseudomonas sabulinigri NBRC 116187.</title>
        <authorList>
            <person name="Miyakawa T."/>
            <person name="Kusuya Y."/>
            <person name="Miura T."/>
        </authorList>
    </citation>
    <scope>NUCLEOTIDE SEQUENCE [LARGE SCALE GENOMIC DNA]</scope>
    <source>
        <strain evidence="5 6">4NH20-0042</strain>
    </source>
</reference>
<dbReference type="Pfam" id="PF05157">
    <property type="entry name" value="MshEN"/>
    <property type="match status" value="1"/>
</dbReference>
<keyword evidence="2" id="KW-0547">Nucleotide-binding</keyword>
<name>A0ABP9ZUR2_9GAMM</name>
<dbReference type="InterPro" id="IPR027417">
    <property type="entry name" value="P-loop_NTPase"/>
</dbReference>
<dbReference type="CDD" id="cd01129">
    <property type="entry name" value="PulE-GspE-like"/>
    <property type="match status" value="1"/>
</dbReference>
<evidence type="ECO:0000313" key="5">
    <source>
        <dbReference type="EMBL" id="GAA6133194.1"/>
    </source>
</evidence>
<gene>
    <name evidence="5" type="ORF">NBRC116187_35550</name>
</gene>
<dbReference type="SUPFAM" id="SSF52540">
    <property type="entry name" value="P-loop containing nucleoside triphosphate hydrolases"/>
    <property type="match status" value="1"/>
</dbReference>
<evidence type="ECO:0000256" key="2">
    <source>
        <dbReference type="ARBA" id="ARBA00022741"/>
    </source>
</evidence>
<dbReference type="RefSeq" id="WP_353390238.1">
    <property type="nucleotide sequence ID" value="NZ_BAABWD010000010.1"/>
</dbReference>
<dbReference type="PANTHER" id="PTHR30258:SF1">
    <property type="entry name" value="PROTEIN TRANSPORT PROTEIN HOFB HOMOLOG"/>
    <property type="match status" value="1"/>
</dbReference>
<dbReference type="Gene3D" id="3.40.50.300">
    <property type="entry name" value="P-loop containing nucleotide triphosphate hydrolases"/>
    <property type="match status" value="1"/>
</dbReference>
<keyword evidence="6" id="KW-1185">Reference proteome</keyword>
<dbReference type="PANTHER" id="PTHR30258">
    <property type="entry name" value="TYPE II SECRETION SYSTEM PROTEIN GSPE-RELATED"/>
    <property type="match status" value="1"/>
</dbReference>
<dbReference type="SUPFAM" id="SSF160246">
    <property type="entry name" value="EspE N-terminal domain-like"/>
    <property type="match status" value="1"/>
</dbReference>
<dbReference type="Pfam" id="PF00437">
    <property type="entry name" value="T2SSE"/>
    <property type="match status" value="1"/>
</dbReference>
<dbReference type="Gene3D" id="3.30.450.90">
    <property type="match status" value="1"/>
</dbReference>
<evidence type="ECO:0000256" key="3">
    <source>
        <dbReference type="ARBA" id="ARBA00022840"/>
    </source>
</evidence>
<dbReference type="PROSITE" id="PS00662">
    <property type="entry name" value="T2SP_E"/>
    <property type="match status" value="1"/>
</dbReference>
<evidence type="ECO:0000259" key="4">
    <source>
        <dbReference type="PROSITE" id="PS00662"/>
    </source>
</evidence>
<sequence length="553" mass="60933">MSEHQSLFDELLASAVIHPGQSPLDYLLQASNLPEDVVLPAFAERAGWLYLYPPRLKQLSPAFDALPLQESLEKDVLALRDDDGHLYIVTADPYQPLLHDWISARLGGNEFEIATATRSSIQGYMAEWGESHRLSEDLTAHHGDISQLPSLTITVASLKEENQAVRGLNATLMDALHSRASDIHLENSRAGLHVRLRLDGVLVAVNTFSGRSLAQQIVSRIKVLSELDISEQRVPQDGRFRALINDRDVDIRVSIMPGLFGEDAVLRLLDRSHLTSGENELTLERLGFDLDARDTLRRIAHQPYGMLLITGPTGSGKTTTLYSLLGEVKTGQEKIITIEDPVEYQLEGVLQIPVNEAKGLTFSRGLRSVLRHDPDTIMVGEIRDPDTASISIQAALTGHTVFTSVHANSIIDVIQRFRHMGVDAYALTSALNGVVAQRLMRKICEHCAAAWVPDEAFLRSSGLGKETVAGNHFRLGHGCNKCRGTGYSGRMAIAEFMSLDDQLRDMIVSNTPLSELKAAVSDRGTRFLREVALDCAKLGKTTLQEVVRVTFAE</sequence>
<comment type="similarity">
    <text evidence="1">Belongs to the GSP E family.</text>
</comment>
<dbReference type="InterPro" id="IPR037257">
    <property type="entry name" value="T2SS_E_N_sf"/>
</dbReference>
<dbReference type="EMBL" id="BAABWD010000010">
    <property type="protein sequence ID" value="GAA6133194.1"/>
    <property type="molecule type" value="Genomic_DNA"/>
</dbReference>
<keyword evidence="3" id="KW-0067">ATP-binding</keyword>
<evidence type="ECO:0000256" key="1">
    <source>
        <dbReference type="ARBA" id="ARBA00006611"/>
    </source>
</evidence>
<evidence type="ECO:0000313" key="6">
    <source>
        <dbReference type="Proteomes" id="UP001486808"/>
    </source>
</evidence>
<dbReference type="Proteomes" id="UP001486808">
    <property type="component" value="Unassembled WGS sequence"/>
</dbReference>
<accession>A0ABP9ZUR2</accession>
<protein>
    <submittedName>
        <fullName evidence="5">GspE/PulE family protein</fullName>
    </submittedName>
</protein>
<dbReference type="InterPro" id="IPR001482">
    <property type="entry name" value="T2SS/T4SS_dom"/>
</dbReference>
<dbReference type="SMART" id="SM00382">
    <property type="entry name" value="AAA"/>
    <property type="match status" value="1"/>
</dbReference>
<dbReference type="InterPro" id="IPR007831">
    <property type="entry name" value="T2SS_GspE_N"/>
</dbReference>